<dbReference type="STRING" id="1618023.UH38_04035"/>
<comment type="caution">
    <text evidence="2">The sequence shown here is derived from an EMBL/GenBank/DDBJ whole genome shotgun (WGS) entry which is preliminary data.</text>
</comment>
<sequence length="159" mass="16919">MRPLTKFKSSYLLAIASVIIAIPVAAQKPNFGSVSLAPGFASSAGRVTGYTGGSYSLSTISNRDRNNNSCIGFGDTNPDHIIKLERDFTRLKVQVDSGGNDTTLVIQGPKDNIVACGDDSGNSKDASVEGTKWQSGTYRVWVGTINAGEKHKYTLSVTE</sequence>
<accession>A0A0D8ZWW8</accession>
<evidence type="ECO:0000313" key="2">
    <source>
        <dbReference type="EMBL" id="KJH72944.1"/>
    </source>
</evidence>
<evidence type="ECO:0008006" key="4">
    <source>
        <dbReference type="Google" id="ProtNLM"/>
    </source>
</evidence>
<dbReference type="AlphaFoldDB" id="A0A0D8ZWW8"/>
<keyword evidence="1" id="KW-0732">Signal</keyword>
<evidence type="ECO:0000256" key="1">
    <source>
        <dbReference type="SAM" id="SignalP"/>
    </source>
</evidence>
<protein>
    <recommendedName>
        <fullName evidence="4">Peptidase S1</fullName>
    </recommendedName>
</protein>
<organism evidence="2 3">
    <name type="scientific">Aliterella atlantica CENA595</name>
    <dbReference type="NCBI Taxonomy" id="1618023"/>
    <lineage>
        <taxon>Bacteria</taxon>
        <taxon>Bacillati</taxon>
        <taxon>Cyanobacteriota</taxon>
        <taxon>Cyanophyceae</taxon>
        <taxon>Chroococcidiopsidales</taxon>
        <taxon>Aliterellaceae</taxon>
        <taxon>Aliterella</taxon>
    </lineage>
</organism>
<evidence type="ECO:0000313" key="3">
    <source>
        <dbReference type="Proteomes" id="UP000032452"/>
    </source>
</evidence>
<feature type="signal peptide" evidence="1">
    <location>
        <begin position="1"/>
        <end position="26"/>
    </location>
</feature>
<gene>
    <name evidence="2" type="ORF">UH38_04035</name>
</gene>
<keyword evidence="3" id="KW-1185">Reference proteome</keyword>
<name>A0A0D8ZWW8_9CYAN</name>
<proteinExistence type="predicted"/>
<dbReference type="Gene3D" id="2.60.120.380">
    <property type="match status" value="1"/>
</dbReference>
<feature type="chain" id="PRO_5002337318" description="Peptidase S1" evidence="1">
    <location>
        <begin position="27"/>
        <end position="159"/>
    </location>
</feature>
<dbReference type="Proteomes" id="UP000032452">
    <property type="component" value="Unassembled WGS sequence"/>
</dbReference>
<dbReference type="EMBL" id="JYON01000003">
    <property type="protein sequence ID" value="KJH72944.1"/>
    <property type="molecule type" value="Genomic_DNA"/>
</dbReference>
<reference evidence="2 3" key="1">
    <citation type="submission" date="2015-02" db="EMBL/GenBank/DDBJ databases">
        <title>Draft genome of a novel marine cyanobacterium (Chroococcales) isolated from South Atlantic Ocean.</title>
        <authorList>
            <person name="Rigonato J."/>
            <person name="Alvarenga D.O."/>
            <person name="Branco L.H."/>
            <person name="Varani A.M."/>
            <person name="Brandini F.P."/>
            <person name="Fiore M.F."/>
        </authorList>
    </citation>
    <scope>NUCLEOTIDE SEQUENCE [LARGE SCALE GENOMIC DNA]</scope>
    <source>
        <strain evidence="2 3">CENA595</strain>
    </source>
</reference>